<dbReference type="EMBL" id="AHAM01000189">
    <property type="protein sequence ID" value="EHK54810.1"/>
    <property type="molecule type" value="Genomic_DNA"/>
</dbReference>
<accession>H0HWW5</accession>
<name>H0HWW5_9HYPH</name>
<keyword evidence="2" id="KW-1185">Reference proteome</keyword>
<gene>
    <name evidence="1" type="ORF">MAXJ12_23332</name>
</gene>
<protein>
    <submittedName>
        <fullName evidence="1">Uncharacterized protein</fullName>
    </submittedName>
</protein>
<evidence type="ECO:0000313" key="2">
    <source>
        <dbReference type="Proteomes" id="UP000003250"/>
    </source>
</evidence>
<sequence>MLTHECYLFPPSGAIFRIIKKQEDHRTTQISYASHQFS</sequence>
<evidence type="ECO:0000313" key="1">
    <source>
        <dbReference type="EMBL" id="EHK54810.1"/>
    </source>
</evidence>
<dbReference type="AlphaFoldDB" id="H0HWW5"/>
<proteinExistence type="predicted"/>
<dbReference type="Proteomes" id="UP000003250">
    <property type="component" value="Unassembled WGS sequence"/>
</dbReference>
<reference evidence="1 2" key="1">
    <citation type="journal article" date="2012" name="J. Bacteriol.">
        <title>Draft Genome Sequence of Mesorhizobium alhagi CCNWXJ12-2T, a Novel Salt-Resistant Species Isolated from the Desert of Northwestern China.</title>
        <authorList>
            <person name="Zhou M."/>
            <person name="Chen W."/>
            <person name="Chen H."/>
            <person name="Wei G."/>
        </authorList>
    </citation>
    <scope>NUCLEOTIDE SEQUENCE [LARGE SCALE GENOMIC DNA]</scope>
    <source>
        <strain evidence="1 2">CCNWXJ12-2</strain>
    </source>
</reference>
<organism evidence="1 2">
    <name type="scientific">Mesorhizobium alhagi CCNWXJ12-2</name>
    <dbReference type="NCBI Taxonomy" id="1107882"/>
    <lineage>
        <taxon>Bacteria</taxon>
        <taxon>Pseudomonadati</taxon>
        <taxon>Pseudomonadota</taxon>
        <taxon>Alphaproteobacteria</taxon>
        <taxon>Hyphomicrobiales</taxon>
        <taxon>Phyllobacteriaceae</taxon>
        <taxon>Allomesorhizobium</taxon>
    </lineage>
</organism>